<proteinExistence type="predicted"/>
<keyword evidence="2" id="KW-1185">Reference proteome</keyword>
<protein>
    <submittedName>
        <fullName evidence="1">Uncharacterized protein</fullName>
    </submittedName>
</protein>
<gene>
    <name evidence="1" type="ORF">ANCDUO_11275</name>
</gene>
<reference evidence="1 2" key="1">
    <citation type="submission" date="2013-12" db="EMBL/GenBank/DDBJ databases">
        <title>Draft genome of the parsitic nematode Ancylostoma duodenale.</title>
        <authorList>
            <person name="Mitreva M."/>
        </authorList>
    </citation>
    <scope>NUCLEOTIDE SEQUENCE [LARGE SCALE GENOMIC DNA]</scope>
    <source>
        <strain evidence="1 2">Zhejiang</strain>
    </source>
</reference>
<evidence type="ECO:0000313" key="2">
    <source>
        <dbReference type="Proteomes" id="UP000054047"/>
    </source>
</evidence>
<organism evidence="1 2">
    <name type="scientific">Ancylostoma duodenale</name>
    <dbReference type="NCBI Taxonomy" id="51022"/>
    <lineage>
        <taxon>Eukaryota</taxon>
        <taxon>Metazoa</taxon>
        <taxon>Ecdysozoa</taxon>
        <taxon>Nematoda</taxon>
        <taxon>Chromadorea</taxon>
        <taxon>Rhabditida</taxon>
        <taxon>Rhabditina</taxon>
        <taxon>Rhabditomorpha</taxon>
        <taxon>Strongyloidea</taxon>
        <taxon>Ancylostomatidae</taxon>
        <taxon>Ancylostomatinae</taxon>
        <taxon>Ancylostoma</taxon>
    </lineage>
</organism>
<dbReference type="AlphaFoldDB" id="A0A0C2GBV0"/>
<evidence type="ECO:0000313" key="1">
    <source>
        <dbReference type="EMBL" id="KIH58515.1"/>
    </source>
</evidence>
<dbReference type="EMBL" id="KN733031">
    <property type="protein sequence ID" value="KIH58515.1"/>
    <property type="molecule type" value="Genomic_DNA"/>
</dbReference>
<dbReference type="Proteomes" id="UP000054047">
    <property type="component" value="Unassembled WGS sequence"/>
</dbReference>
<name>A0A0C2GBV0_9BILA</name>
<accession>A0A0C2GBV0</accession>
<sequence>MFSVGPEWKRVRWILRTAAEGQLIAKDDMNSQEMSTRGSEEDMEIRYDGEPPAPPCSCGAYGKIMCATNLLRERIVNAVNEELDQYEQPLGSLLRSSKQETASYNGLDDAVVNAQSQLSSQSQTCNSQLTHPQMPSVDLISMMEKRISSGQLAWVSDQLLEDCTPCKLVVLLSEICGGASYPLFSLGAIELYQCDWERVPYTQTLFYSSLNDAAQCASVCRQLIEKLSAVSLESFNSQEFADILCCLAENRRMPSEFVDRCMAAANMKTWKAPTENHPLNTVSECNSAESLLLRNNRTALLSTGTLSRTLNLLWPLDILAQCVNQFSTDQELTVNPETLGHIFNSIAKLLEKASKNPTRLMRVVKTLEALSIWIDFTSAKHSKLSFSLWNAIDELLTMLAEQMANRAKETATNAKSVPIASPEESLHDETIGGNWLECILEQVPAMLDQQSAVQSQIVSEIVEITKRIEFLLRMVSSVKDLSQCNASISSVFKKAQHLSNADIIGYLQSAYISLSSRGLIRSDLQHRLLEQVLNSEGMQKAALLRTVISGSSGSTRSQLVAAVFKHTLEQYRKADKAKTSERLCREECSVLEEFSQFLTKQHATEYSKRTIALLETFLSSYTRGWGYIASANIGTQKSSFSVDEIDLDCDWSLDLKMLGKTESEWCVLVHSLAEFSLRHPSQTFLSGTYSLLSHKHLLGSGEDLDLPMLLFILRHLPRLTSDQGQKDIQAFNKHHPGMDVLIKQFVQPDNISKLADRAVRLFMKLLNEVCEQRLFPVNQSYNEFSRAIGNLTFKALFSSCS</sequence>
<dbReference type="OrthoDB" id="5832574at2759"/>